<dbReference type="Proteomes" id="UP000178735">
    <property type="component" value="Unassembled WGS sequence"/>
</dbReference>
<gene>
    <name evidence="2" type="ORF">A2008_06260</name>
</gene>
<keyword evidence="1" id="KW-1133">Transmembrane helix</keyword>
<name>A0A1F7WTS8_9BACT</name>
<organism evidence="2 3">
    <name type="scientific">Candidatus Wallbacteria bacterium GWC2_49_35</name>
    <dbReference type="NCBI Taxonomy" id="1817813"/>
    <lineage>
        <taxon>Bacteria</taxon>
        <taxon>Candidatus Walliibacteriota</taxon>
    </lineage>
</organism>
<comment type="caution">
    <text evidence="2">The sequence shown here is derived from an EMBL/GenBank/DDBJ whole genome shotgun (WGS) entry which is preliminary data.</text>
</comment>
<evidence type="ECO:0000256" key="1">
    <source>
        <dbReference type="SAM" id="Phobius"/>
    </source>
</evidence>
<protein>
    <submittedName>
        <fullName evidence="2">Uncharacterized protein</fullName>
    </submittedName>
</protein>
<evidence type="ECO:0000313" key="3">
    <source>
        <dbReference type="Proteomes" id="UP000178735"/>
    </source>
</evidence>
<proteinExistence type="predicted"/>
<dbReference type="AlphaFoldDB" id="A0A1F7WTS8"/>
<reference evidence="2 3" key="1">
    <citation type="journal article" date="2016" name="Nat. Commun.">
        <title>Thousands of microbial genomes shed light on interconnected biogeochemical processes in an aquifer system.</title>
        <authorList>
            <person name="Anantharaman K."/>
            <person name="Brown C.T."/>
            <person name="Hug L.A."/>
            <person name="Sharon I."/>
            <person name="Castelle C.J."/>
            <person name="Probst A.J."/>
            <person name="Thomas B.C."/>
            <person name="Singh A."/>
            <person name="Wilkins M.J."/>
            <person name="Karaoz U."/>
            <person name="Brodie E.L."/>
            <person name="Williams K.H."/>
            <person name="Hubbard S.S."/>
            <person name="Banfield J.F."/>
        </authorList>
    </citation>
    <scope>NUCLEOTIDE SEQUENCE [LARGE SCALE GENOMIC DNA]</scope>
</reference>
<keyword evidence="1" id="KW-0472">Membrane</keyword>
<keyword evidence="1" id="KW-0812">Transmembrane</keyword>
<feature type="transmembrane region" description="Helical" evidence="1">
    <location>
        <begin position="29"/>
        <end position="47"/>
    </location>
</feature>
<accession>A0A1F7WTS8</accession>
<dbReference type="EMBL" id="MGFH01000077">
    <property type="protein sequence ID" value="OGM06196.1"/>
    <property type="molecule type" value="Genomic_DNA"/>
</dbReference>
<sequence length="377" mass="41984">MLFYLSFMLKAVLAFSILAKFISGFMVDTSFIVFLSAQIIMLDYVIFKDREMARKNISISFSYLNDIMKYLYIGDVRFDKKFSGGLKTAGKQFSILGFISAATVSSFLCGSIFFFASPLYSQENITIPDLSGLKQFTAETNFMSFEGYIISYFKIKYDREISRGEARKIVKSAFKKKSAYEKISNDEAIAKVNSAKIGADYEEFDKKYSECVIKLRNTIDSIRKINGHMVREGSGACACPNRCSKKSYRIIKLSACQKKAGRVTDKICRIDAKYNVKRVVLLPFKKKANVSGSEEESAFIEAKKTLADKGFSVVSGADIAGVCFNLDNLNKSTVRTLAKKFDANYIITGSIADGADASLKIIDAAANKTFSSFDCLN</sequence>
<feature type="transmembrane region" description="Helical" evidence="1">
    <location>
        <begin position="93"/>
        <end position="116"/>
    </location>
</feature>
<evidence type="ECO:0000313" key="2">
    <source>
        <dbReference type="EMBL" id="OGM06196.1"/>
    </source>
</evidence>